<evidence type="ECO:0000313" key="6">
    <source>
        <dbReference type="Proteomes" id="UP001432216"/>
    </source>
</evidence>
<keyword evidence="6" id="KW-1185">Reference proteome</keyword>
<feature type="compositionally biased region" description="Basic and acidic residues" evidence="3">
    <location>
        <begin position="358"/>
        <end position="372"/>
    </location>
</feature>
<evidence type="ECO:0000259" key="4">
    <source>
        <dbReference type="PROSITE" id="PS50961"/>
    </source>
</evidence>
<feature type="region of interest" description="Disordered" evidence="3">
    <location>
        <begin position="24"/>
        <end position="266"/>
    </location>
</feature>
<dbReference type="InterPro" id="IPR006630">
    <property type="entry name" value="La_HTH"/>
</dbReference>
<feature type="domain" description="HTH La-type RNA-binding" evidence="4">
    <location>
        <begin position="705"/>
        <end position="795"/>
    </location>
</feature>
<dbReference type="InterPro" id="IPR045180">
    <property type="entry name" value="La_dom_prot"/>
</dbReference>
<dbReference type="InterPro" id="IPR036388">
    <property type="entry name" value="WH-like_DNA-bd_sf"/>
</dbReference>
<organism evidence="5 6">
    <name type="scientific">Cryptococcus decagattii</name>
    <dbReference type="NCBI Taxonomy" id="1859122"/>
    <lineage>
        <taxon>Eukaryota</taxon>
        <taxon>Fungi</taxon>
        <taxon>Dikarya</taxon>
        <taxon>Basidiomycota</taxon>
        <taxon>Agaricomycotina</taxon>
        <taxon>Tremellomycetes</taxon>
        <taxon>Tremellales</taxon>
        <taxon>Cryptococcaceae</taxon>
        <taxon>Cryptococcus</taxon>
        <taxon>Cryptococcus gattii species complex</taxon>
    </lineage>
</organism>
<feature type="compositionally biased region" description="Gly residues" evidence="3">
    <location>
        <begin position="586"/>
        <end position="596"/>
    </location>
</feature>
<feature type="compositionally biased region" description="Basic and acidic residues" evidence="3">
    <location>
        <begin position="229"/>
        <end position="246"/>
    </location>
</feature>
<dbReference type="RefSeq" id="XP_064717980.1">
    <property type="nucleotide sequence ID" value="XM_064861908.1"/>
</dbReference>
<feature type="compositionally biased region" description="Polar residues" evidence="3">
    <location>
        <begin position="465"/>
        <end position="474"/>
    </location>
</feature>
<dbReference type="CDD" id="cd07323">
    <property type="entry name" value="LAM"/>
    <property type="match status" value="1"/>
</dbReference>
<feature type="compositionally biased region" description="Polar residues" evidence="3">
    <location>
        <begin position="62"/>
        <end position="77"/>
    </location>
</feature>
<feature type="compositionally biased region" description="Polar residues" evidence="3">
    <location>
        <begin position="195"/>
        <end position="217"/>
    </location>
</feature>
<dbReference type="EMBL" id="CP143806">
    <property type="protein sequence ID" value="WVO18740.1"/>
    <property type="molecule type" value="Genomic_DNA"/>
</dbReference>
<protein>
    <recommendedName>
        <fullName evidence="4">HTH La-type RNA-binding domain-containing protein</fullName>
    </recommendedName>
</protein>
<feature type="compositionally biased region" description="Low complexity" evidence="3">
    <location>
        <begin position="512"/>
        <end position="524"/>
    </location>
</feature>
<feature type="compositionally biased region" description="Low complexity" evidence="3">
    <location>
        <begin position="31"/>
        <end position="59"/>
    </location>
</feature>
<dbReference type="GeneID" id="89986786"/>
<dbReference type="PANTHER" id="PTHR22792">
    <property type="entry name" value="LUPUS LA PROTEIN-RELATED"/>
    <property type="match status" value="1"/>
</dbReference>
<evidence type="ECO:0000256" key="1">
    <source>
        <dbReference type="ARBA" id="ARBA00022884"/>
    </source>
</evidence>
<evidence type="ECO:0000313" key="5">
    <source>
        <dbReference type="EMBL" id="WVO18740.1"/>
    </source>
</evidence>
<evidence type="ECO:0000256" key="3">
    <source>
        <dbReference type="SAM" id="MobiDB-lite"/>
    </source>
</evidence>
<dbReference type="SMART" id="SM00715">
    <property type="entry name" value="LA"/>
    <property type="match status" value="1"/>
</dbReference>
<dbReference type="PROSITE" id="PS50961">
    <property type="entry name" value="HTH_LA"/>
    <property type="match status" value="1"/>
</dbReference>
<evidence type="ECO:0000256" key="2">
    <source>
        <dbReference type="PROSITE-ProRule" id="PRU00332"/>
    </source>
</evidence>
<sequence>MSPSQQQASVFNALGSYADRIKDANGNFIKSSPPSSSSATPEPPSLSSSTSGKKVSSAVTPKFSQQKQISSPHQGTFATEDGGLWETVQSTRVRHRSDRFEEKEKEKRGSSSKNWRDRSHRDEKNQDDGEKRSGREKSKKEKGDKSTSAPHAGPATSGEKATKSLPSSTKNAWGTPPSQSAGSIAANPSHKQKAQNDSTFRSSSAAAPVGPTTSSTDETVKQPEGSDEDNWRARPAKADKNEKTEESASTIQAQPQPQRQLAPPPVVNVWDLRKKMSVPAFSSPTNATSTAAITPPKSDKEKKITNGVVKEEGTGTAKSLSKKKSSAAAVALGTSSVLPSIHDATLWPDITRAAEAAKAGEDKKEKTKERLNGESATVAEESTFGTSKKPKWTPIPAHELLAAADHAAEQSRRQHRMEAKKRSSAREGGESGPAGSNTPGKGNKTRKGVLAAEGKKARKEVAQQKEGQVSSKTAEATDAGAGKANGDVKETKESDARSTLKQESSSHRPEPSVSVSSNAENESSLHARTKSTPNAITAPLPPHAFNSASNSNPPRSTRGRGEGRGSFGGGRARGGFRSSGALGHKGQLGHGHGHVHGQGQGLGYGYGSPPLGVAGLPIEGIVYAPLNPGAGAGTTPNLYQRGFGMGFQPLYPAATAATSIGAGGGKGAAVGDAAGVYDPAAAVYGNMGMYKSASMPPPPMPQTVVPNLDPLRFYVLGQVEYYFSMQNLAMDFFLRQQMDSEGWIDIATIASFNRIKSLTPEIAVVRECMALSNYLEVLEDKVRLSGAESHRWVLPDAPLSKFGSNPRSPYSVEGAESSEEKDGATSGSQSGLGTAGEEGAQGLQASPRRMFGAQDVKDALMKSSASSIVNGEIKDPEEGVMAEVKNKFEYRRSYSNNLSDHSKRSSDSRIQQSIFQNYCYVFCHPSTRPSLPNALAL</sequence>
<feature type="compositionally biased region" description="Low complexity" evidence="3">
    <location>
        <begin position="575"/>
        <end position="585"/>
    </location>
</feature>
<feature type="compositionally biased region" description="Basic and acidic residues" evidence="3">
    <location>
        <begin position="453"/>
        <end position="463"/>
    </location>
</feature>
<dbReference type="InterPro" id="IPR036390">
    <property type="entry name" value="WH_DNA-bd_sf"/>
</dbReference>
<feature type="compositionally biased region" description="Basic and acidic residues" evidence="3">
    <location>
        <begin position="98"/>
        <end position="145"/>
    </location>
</feature>
<gene>
    <name evidence="5" type="ORF">IAS62_000010</name>
</gene>
<dbReference type="Proteomes" id="UP001432216">
    <property type="component" value="Chromosome 1"/>
</dbReference>
<feature type="region of interest" description="Disordered" evidence="3">
    <location>
        <begin position="280"/>
        <end position="305"/>
    </location>
</feature>
<feature type="compositionally biased region" description="Low complexity" evidence="3">
    <location>
        <begin position="252"/>
        <end position="261"/>
    </location>
</feature>
<feature type="region of interest" description="Disordered" evidence="3">
    <location>
        <begin position="355"/>
        <end position="596"/>
    </location>
</feature>
<feature type="compositionally biased region" description="Basic and acidic residues" evidence="3">
    <location>
        <begin position="406"/>
        <end position="429"/>
    </location>
</feature>
<dbReference type="SUPFAM" id="SSF46785">
    <property type="entry name" value="Winged helix' DNA-binding domain"/>
    <property type="match status" value="1"/>
</dbReference>
<feature type="compositionally biased region" description="Polar residues" evidence="3">
    <location>
        <begin position="164"/>
        <end position="182"/>
    </location>
</feature>
<feature type="compositionally biased region" description="Polar residues" evidence="3">
    <location>
        <begin position="280"/>
        <end position="292"/>
    </location>
</feature>
<feature type="compositionally biased region" description="Basic and acidic residues" evidence="3">
    <location>
        <begin position="486"/>
        <end position="510"/>
    </location>
</feature>
<reference evidence="5 6" key="1">
    <citation type="submission" date="2024-01" db="EMBL/GenBank/DDBJ databases">
        <title>Comparative genomics of Cryptococcus and Kwoniella reveals pathogenesis evolution and contrasting modes of karyotype evolution via chromosome fusion or intercentromeric recombination.</title>
        <authorList>
            <person name="Coelho M.A."/>
            <person name="David-Palma M."/>
            <person name="Shea T."/>
            <person name="Bowers K."/>
            <person name="McGinley-Smith S."/>
            <person name="Mohammad A.W."/>
            <person name="Gnirke A."/>
            <person name="Yurkov A.M."/>
            <person name="Nowrousian M."/>
            <person name="Sun S."/>
            <person name="Cuomo C.A."/>
            <person name="Heitman J."/>
        </authorList>
    </citation>
    <scope>NUCLEOTIDE SEQUENCE [LARGE SCALE GENOMIC DNA]</scope>
    <source>
        <strain evidence="5 6">7685027</strain>
    </source>
</reference>
<dbReference type="Gene3D" id="1.10.10.10">
    <property type="entry name" value="Winged helix-like DNA-binding domain superfamily/Winged helix DNA-binding domain"/>
    <property type="match status" value="1"/>
</dbReference>
<keyword evidence="1 2" id="KW-0694">RNA-binding</keyword>
<dbReference type="PANTHER" id="PTHR22792:SF132">
    <property type="entry name" value="LA-RELATED PROTEIN 1"/>
    <property type="match status" value="1"/>
</dbReference>
<feature type="region of interest" description="Disordered" evidence="3">
    <location>
        <begin position="804"/>
        <end position="846"/>
    </location>
</feature>
<feature type="compositionally biased region" description="Gly residues" evidence="3">
    <location>
        <begin position="564"/>
        <end position="573"/>
    </location>
</feature>
<dbReference type="Pfam" id="PF05383">
    <property type="entry name" value="La"/>
    <property type="match status" value="1"/>
</dbReference>
<proteinExistence type="predicted"/>
<accession>A0ABZ2AJK6</accession>
<name>A0ABZ2AJK6_9TREE</name>